<comment type="caution">
    <text evidence="3">The sequence shown here is derived from an EMBL/GenBank/DDBJ whole genome shotgun (WGS) entry which is preliminary data.</text>
</comment>
<feature type="domain" description="TadE-like" evidence="2">
    <location>
        <begin position="24"/>
        <end position="63"/>
    </location>
</feature>
<keyword evidence="1" id="KW-0472">Membrane</keyword>
<evidence type="ECO:0000256" key="1">
    <source>
        <dbReference type="SAM" id="Phobius"/>
    </source>
</evidence>
<dbReference type="Proteomes" id="UP000727456">
    <property type="component" value="Unassembled WGS sequence"/>
</dbReference>
<sequence>MQWVVWPSLSNRGLVARLLRHQAGTSLVEFAITAPFLIILLLGSIDIYPLILAKSKLNQATQTSGDLAASFSQIQQSDIQNVFAAASQVMQPLPTDTLILRISNIYSDGAGHAKVYWSCGQGSLTPFTPNAQVTTTPNGTPIDTLIYLYNTSSTHNGTNTSFIMVESSYVTNPQAGFIIKTPVNLVGTAFYLPRQSSYVGPWDGTYNNQPTPPTMATTQQSVTVGNMVCNFEA</sequence>
<dbReference type="RefSeq" id="WP_167072964.1">
    <property type="nucleotide sequence ID" value="NZ_JAAOZC010000003.1"/>
</dbReference>
<dbReference type="InterPro" id="IPR012495">
    <property type="entry name" value="TadE-like_dom"/>
</dbReference>
<keyword evidence="1" id="KW-1133">Transmembrane helix</keyword>
<gene>
    <name evidence="3" type="ORF">FHS31_001758</name>
</gene>
<feature type="transmembrane region" description="Helical" evidence="1">
    <location>
        <begin position="30"/>
        <end position="51"/>
    </location>
</feature>
<dbReference type="EMBL" id="JAAOZC010000003">
    <property type="protein sequence ID" value="NIJ08148.1"/>
    <property type="molecule type" value="Genomic_DNA"/>
</dbReference>
<accession>A0ABX0TST8</accession>
<organism evidence="3 4">
    <name type="scientific">Sphingomonas vulcanisoli</name>
    <dbReference type="NCBI Taxonomy" id="1658060"/>
    <lineage>
        <taxon>Bacteria</taxon>
        <taxon>Pseudomonadati</taxon>
        <taxon>Pseudomonadota</taxon>
        <taxon>Alphaproteobacteria</taxon>
        <taxon>Sphingomonadales</taxon>
        <taxon>Sphingomonadaceae</taxon>
        <taxon>Sphingomonas</taxon>
    </lineage>
</organism>
<keyword evidence="1" id="KW-0812">Transmembrane</keyword>
<evidence type="ECO:0000313" key="4">
    <source>
        <dbReference type="Proteomes" id="UP000727456"/>
    </source>
</evidence>
<evidence type="ECO:0000313" key="3">
    <source>
        <dbReference type="EMBL" id="NIJ08148.1"/>
    </source>
</evidence>
<proteinExistence type="predicted"/>
<protein>
    <submittedName>
        <fullName evidence="3">Flp pilus assembly protein TadG</fullName>
    </submittedName>
</protein>
<keyword evidence="4" id="KW-1185">Reference proteome</keyword>
<reference evidence="3 4" key="1">
    <citation type="submission" date="2020-03" db="EMBL/GenBank/DDBJ databases">
        <title>Genomic Encyclopedia of Type Strains, Phase III (KMG-III): the genomes of soil and plant-associated and newly described type strains.</title>
        <authorList>
            <person name="Whitman W."/>
        </authorList>
    </citation>
    <scope>NUCLEOTIDE SEQUENCE [LARGE SCALE GENOMIC DNA]</scope>
    <source>
        <strain evidence="3 4">CECT 8804</strain>
    </source>
</reference>
<name>A0ABX0TST8_9SPHN</name>
<evidence type="ECO:0000259" key="2">
    <source>
        <dbReference type="Pfam" id="PF07811"/>
    </source>
</evidence>
<dbReference type="Pfam" id="PF07811">
    <property type="entry name" value="TadE"/>
    <property type="match status" value="1"/>
</dbReference>